<feature type="transmembrane region" description="Helical" evidence="1">
    <location>
        <begin position="291"/>
        <end position="311"/>
    </location>
</feature>
<protein>
    <recommendedName>
        <fullName evidence="4">DUF3592 domain-containing protein</fullName>
    </recommendedName>
</protein>
<keyword evidence="1" id="KW-0472">Membrane</keyword>
<name>A0ABW0TMY8_9BACL</name>
<accession>A0ABW0TMY8</accession>
<proteinExistence type="predicted"/>
<feature type="transmembrane region" description="Helical" evidence="1">
    <location>
        <begin position="160"/>
        <end position="184"/>
    </location>
</feature>
<dbReference type="RefSeq" id="WP_381435289.1">
    <property type="nucleotide sequence ID" value="NZ_JBHSNO010000006.1"/>
</dbReference>
<reference evidence="3" key="1">
    <citation type="journal article" date="2019" name="Int. J. Syst. Evol. Microbiol.">
        <title>The Global Catalogue of Microorganisms (GCM) 10K type strain sequencing project: providing services to taxonomists for standard genome sequencing and annotation.</title>
        <authorList>
            <consortium name="The Broad Institute Genomics Platform"/>
            <consortium name="The Broad Institute Genome Sequencing Center for Infectious Disease"/>
            <person name="Wu L."/>
            <person name="Ma J."/>
        </authorList>
    </citation>
    <scope>NUCLEOTIDE SEQUENCE [LARGE SCALE GENOMIC DNA]</scope>
    <source>
        <strain evidence="3">CGMCC 4.1434</strain>
    </source>
</reference>
<sequence length="331" mass="38903">MKKRKHRRDWKRIGYELLAFAFFIFLLYIIFVNWQRNEDVKEEKKSNPTAAIVYEKTAEKHLFSGISYIVLLKPGLVEKTVSKLSTGDLATVSKVEFEALEIGDTIDGYSIQGVFHTLNELETDFKWFYIVLCIVGIYPFGYICYWLLKVKKVKAFITRYDVGLGIVMYIILGVGLLILLLFMYREIVADLKNGCEKYFGEHHIETIATVTDYHREHRGGIRAPTYYYLTIAFEDENDGLYHVTKEVKYHTYRTYKDDVLPISYKKEDPYTVYVQQPVARDVLNFLLSRDFFIYCIMVILTALIGYTFFLLNRKRRTGSYWAAPDKKRIKV</sequence>
<evidence type="ECO:0000313" key="2">
    <source>
        <dbReference type="EMBL" id="MFC5589820.1"/>
    </source>
</evidence>
<comment type="caution">
    <text evidence="2">The sequence shown here is derived from an EMBL/GenBank/DDBJ whole genome shotgun (WGS) entry which is preliminary data.</text>
</comment>
<evidence type="ECO:0008006" key="4">
    <source>
        <dbReference type="Google" id="ProtNLM"/>
    </source>
</evidence>
<keyword evidence="1" id="KW-1133">Transmembrane helix</keyword>
<gene>
    <name evidence="2" type="ORF">ACFPRA_13020</name>
</gene>
<evidence type="ECO:0000256" key="1">
    <source>
        <dbReference type="SAM" id="Phobius"/>
    </source>
</evidence>
<organism evidence="2 3">
    <name type="scientific">Sporosarcina soli</name>
    <dbReference type="NCBI Taxonomy" id="334736"/>
    <lineage>
        <taxon>Bacteria</taxon>
        <taxon>Bacillati</taxon>
        <taxon>Bacillota</taxon>
        <taxon>Bacilli</taxon>
        <taxon>Bacillales</taxon>
        <taxon>Caryophanaceae</taxon>
        <taxon>Sporosarcina</taxon>
    </lineage>
</organism>
<feature type="transmembrane region" description="Helical" evidence="1">
    <location>
        <begin position="127"/>
        <end position="148"/>
    </location>
</feature>
<evidence type="ECO:0000313" key="3">
    <source>
        <dbReference type="Proteomes" id="UP001596109"/>
    </source>
</evidence>
<keyword evidence="1" id="KW-0812">Transmembrane</keyword>
<keyword evidence="3" id="KW-1185">Reference proteome</keyword>
<dbReference type="EMBL" id="JBHSNO010000006">
    <property type="protein sequence ID" value="MFC5589820.1"/>
    <property type="molecule type" value="Genomic_DNA"/>
</dbReference>
<dbReference type="Proteomes" id="UP001596109">
    <property type="component" value="Unassembled WGS sequence"/>
</dbReference>
<feature type="transmembrane region" description="Helical" evidence="1">
    <location>
        <begin position="12"/>
        <end position="31"/>
    </location>
</feature>